<dbReference type="Proteomes" id="UP001305414">
    <property type="component" value="Unassembled WGS sequence"/>
</dbReference>
<evidence type="ECO:0000256" key="1">
    <source>
        <dbReference type="SAM" id="MobiDB-lite"/>
    </source>
</evidence>
<evidence type="ECO:0000313" key="3">
    <source>
        <dbReference type="Proteomes" id="UP001305414"/>
    </source>
</evidence>
<proteinExistence type="predicted"/>
<dbReference type="AlphaFoldDB" id="A0AAN7UF51"/>
<protein>
    <submittedName>
        <fullName evidence="2">Uncharacterized protein</fullName>
    </submittedName>
</protein>
<keyword evidence="3" id="KW-1185">Reference proteome</keyword>
<sequence length="149" mass="16469">MKAQPGIEAQVPFATVDKTTLPREASLIIDYPIYDGSLCSASRAAERNCSTIPVKRCASIMNGEHEQTGSLATQPRAETLLNTESLRSRSSRSKTSQGRVGKRSPDSVPLYNQGARNAARTISELQRMENRFRAETTRRISQVKDSQVK</sequence>
<gene>
    <name evidence="2" type="ORF">RRF57_003463</name>
</gene>
<reference evidence="2 3" key="1">
    <citation type="submission" date="2023-10" db="EMBL/GenBank/DDBJ databases">
        <title>Draft genome sequence of Xylaria bambusicola isolate GMP-LS, the root and basal stem rot pathogen of sugarcane in Indonesia.</title>
        <authorList>
            <person name="Selvaraj P."/>
            <person name="Muralishankar V."/>
            <person name="Muruganantham S."/>
            <person name="Sp S."/>
            <person name="Haryani S."/>
            <person name="Lau K.J.X."/>
            <person name="Naqvi N.I."/>
        </authorList>
    </citation>
    <scope>NUCLEOTIDE SEQUENCE [LARGE SCALE GENOMIC DNA]</scope>
    <source>
        <strain evidence="2">GMP-LS</strain>
    </source>
</reference>
<accession>A0AAN7UF51</accession>
<comment type="caution">
    <text evidence="2">The sequence shown here is derived from an EMBL/GenBank/DDBJ whole genome shotgun (WGS) entry which is preliminary data.</text>
</comment>
<organism evidence="2 3">
    <name type="scientific">Xylaria bambusicola</name>
    <dbReference type="NCBI Taxonomy" id="326684"/>
    <lineage>
        <taxon>Eukaryota</taxon>
        <taxon>Fungi</taxon>
        <taxon>Dikarya</taxon>
        <taxon>Ascomycota</taxon>
        <taxon>Pezizomycotina</taxon>
        <taxon>Sordariomycetes</taxon>
        <taxon>Xylariomycetidae</taxon>
        <taxon>Xylariales</taxon>
        <taxon>Xylariaceae</taxon>
        <taxon>Xylaria</taxon>
    </lineage>
</organism>
<name>A0AAN7UF51_9PEZI</name>
<evidence type="ECO:0000313" key="2">
    <source>
        <dbReference type="EMBL" id="KAK5627748.1"/>
    </source>
</evidence>
<feature type="region of interest" description="Disordered" evidence="1">
    <location>
        <begin position="65"/>
        <end position="124"/>
    </location>
</feature>
<dbReference type="EMBL" id="JAWHQM010000006">
    <property type="protein sequence ID" value="KAK5627748.1"/>
    <property type="molecule type" value="Genomic_DNA"/>
</dbReference>